<organism evidence="1 2">
    <name type="scientific">Draconibacterium aestuarii</name>
    <dbReference type="NCBI Taxonomy" id="2998507"/>
    <lineage>
        <taxon>Bacteria</taxon>
        <taxon>Pseudomonadati</taxon>
        <taxon>Bacteroidota</taxon>
        <taxon>Bacteroidia</taxon>
        <taxon>Marinilabiliales</taxon>
        <taxon>Prolixibacteraceae</taxon>
        <taxon>Draconibacterium</taxon>
    </lineage>
</organism>
<proteinExistence type="predicted"/>
<name>A0A9X3F9Y0_9BACT</name>
<dbReference type="EMBL" id="JAPOHD010000005">
    <property type="protein sequence ID" value="MCY1718985.1"/>
    <property type="molecule type" value="Genomic_DNA"/>
</dbReference>
<comment type="caution">
    <text evidence="1">The sequence shown here is derived from an EMBL/GenBank/DDBJ whole genome shotgun (WGS) entry which is preliminary data.</text>
</comment>
<accession>A0A9X3F9Y0</accession>
<dbReference type="AlphaFoldDB" id="A0A9X3F9Y0"/>
<evidence type="ECO:0000313" key="2">
    <source>
        <dbReference type="Proteomes" id="UP001145087"/>
    </source>
</evidence>
<reference evidence="1" key="1">
    <citation type="submission" date="2022-11" db="EMBL/GenBank/DDBJ databases">
        <title>Marilongibacter aestuarii gen. nov., sp. nov., isolated from tidal flat sediment.</title>
        <authorList>
            <person name="Jiayan W."/>
        </authorList>
    </citation>
    <scope>NUCLEOTIDE SEQUENCE</scope>
    <source>
        <strain evidence="1">Z1-6</strain>
    </source>
</reference>
<protein>
    <submittedName>
        <fullName evidence="1">Uncharacterized protein</fullName>
    </submittedName>
</protein>
<dbReference type="RefSeq" id="WP_343331324.1">
    <property type="nucleotide sequence ID" value="NZ_JAPOHD010000005.1"/>
</dbReference>
<dbReference type="Proteomes" id="UP001145087">
    <property type="component" value="Unassembled WGS sequence"/>
</dbReference>
<evidence type="ECO:0000313" key="1">
    <source>
        <dbReference type="EMBL" id="MCY1718985.1"/>
    </source>
</evidence>
<gene>
    <name evidence="1" type="ORF">OU798_01440</name>
</gene>
<sequence length="291" mass="33384">MTFSIKYKPLFQVNILHKYYLNKGTQDYLTMSEAEQYKQLICYNLSNLFTVLPSAKSRQKIDGHQLVFKTNTSGFIIWTKISESNENFPFISLADDLEFTFLLKLKNHTFFNFSNLEFESADKLFFFSNKRLSTESPTFPLIKKSGNNSTVNNNYTLNNQSATNELQELTSAERNNLFGLVKIHIKGSTPSLNVTNSQSKIRTPSQVFEIVFENRKTIWRYIFNEDQVVENTDDVKKEGGNAKHLITKQSQPLTYCGFISVEHGGVELPNPDASLVKPNSANNKIYSEIYM</sequence>
<keyword evidence="2" id="KW-1185">Reference proteome</keyword>